<dbReference type="InterPro" id="IPR004681">
    <property type="entry name" value="TRAP_DctM"/>
</dbReference>
<feature type="transmembrane region" description="Helical" evidence="7">
    <location>
        <begin position="392"/>
        <end position="413"/>
    </location>
</feature>
<keyword evidence="5 7" id="KW-1133">Transmembrane helix</keyword>
<feature type="transmembrane region" description="Helical" evidence="7">
    <location>
        <begin position="6"/>
        <end position="36"/>
    </location>
</feature>
<evidence type="ECO:0000256" key="2">
    <source>
        <dbReference type="ARBA" id="ARBA00022475"/>
    </source>
</evidence>
<feature type="transmembrane region" description="Helical" evidence="7">
    <location>
        <begin position="358"/>
        <end position="380"/>
    </location>
</feature>
<feature type="transmembrane region" description="Helical" evidence="7">
    <location>
        <begin position="89"/>
        <end position="109"/>
    </location>
</feature>
<feature type="transmembrane region" description="Helical" evidence="7">
    <location>
        <begin position="241"/>
        <end position="260"/>
    </location>
</feature>
<dbReference type="PANTHER" id="PTHR33362:SF5">
    <property type="entry name" value="C4-DICARBOXYLATE TRAP TRANSPORTER LARGE PERMEASE PROTEIN DCTM"/>
    <property type="match status" value="1"/>
</dbReference>
<feature type="transmembrane region" description="Helical" evidence="7">
    <location>
        <begin position="305"/>
        <end position="326"/>
    </location>
</feature>
<dbReference type="AlphaFoldDB" id="A0A327JVB4"/>
<protein>
    <recommendedName>
        <fullName evidence="7">TRAP transporter large permease protein</fullName>
    </recommendedName>
</protein>
<feature type="transmembrane region" description="Helical" evidence="7">
    <location>
        <begin position="333"/>
        <end position="352"/>
    </location>
</feature>
<sequence length="430" mass="45200">MSPLSALAAVFVTLTVVGMPLFAAVGLTTILALYLIDIPFTLMAQTGYSSLTPFPLLTIPLFVLAGRLMEVGGMAERMISVATSLVGAYRGSLGLVTCFACMLFAALSGSGPATTAAIGSVTIPAMQREGYSVPFAAAIAASAGALGSLIPPSNLMIIYGLVSETSIPRLFLAGIVPGIIITVMLMLTTYAIAVRRGYGGSGEPFSWGPFRKAFWDGKWAVGAPLIILGGIYGGVFTPTEAASVAVFYALFVGVFVYGQLTVKKVIESLRFTALLTGILILLTPTLAFGQLSAFYDIPSAVKEGITSLTTNVYLVMILIGIFYIIIGTFMESLAQIILFTAVFLPLVTSLGVDPVLFGVFTVITCEIGFLTPPLGGNLNVASRISGVTIEQISVAVLPYIVAYILGMLLLIFLPDVATLLPDMVYGQARY</sequence>
<evidence type="ECO:0000256" key="6">
    <source>
        <dbReference type="ARBA" id="ARBA00023136"/>
    </source>
</evidence>
<dbReference type="RefSeq" id="WP_111432432.1">
    <property type="nucleotide sequence ID" value="NZ_JACIGG010000001.1"/>
</dbReference>
<evidence type="ECO:0000256" key="1">
    <source>
        <dbReference type="ARBA" id="ARBA00004429"/>
    </source>
</evidence>
<feature type="transmembrane region" description="Helical" evidence="7">
    <location>
        <begin position="48"/>
        <end position="69"/>
    </location>
</feature>
<dbReference type="GO" id="GO:0005886">
    <property type="term" value="C:plasma membrane"/>
    <property type="evidence" value="ECO:0007669"/>
    <property type="project" value="UniProtKB-SubCell"/>
</dbReference>
<feature type="transmembrane region" description="Helical" evidence="7">
    <location>
        <begin position="213"/>
        <end position="235"/>
    </location>
</feature>
<organism evidence="9 10">
    <name type="scientific">Rhodobium orientis</name>
    <dbReference type="NCBI Taxonomy" id="34017"/>
    <lineage>
        <taxon>Bacteria</taxon>
        <taxon>Pseudomonadati</taxon>
        <taxon>Pseudomonadota</taxon>
        <taxon>Alphaproteobacteria</taxon>
        <taxon>Hyphomicrobiales</taxon>
        <taxon>Rhodobiaceae</taxon>
        <taxon>Rhodobium</taxon>
    </lineage>
</organism>
<keyword evidence="6 7" id="KW-0472">Membrane</keyword>
<dbReference type="PANTHER" id="PTHR33362">
    <property type="entry name" value="SIALIC ACID TRAP TRANSPORTER PERMEASE PROTEIN SIAT-RELATED"/>
    <property type="match status" value="1"/>
</dbReference>
<dbReference type="Proteomes" id="UP000249299">
    <property type="component" value="Unassembled WGS sequence"/>
</dbReference>
<comment type="similarity">
    <text evidence="7">Belongs to the TRAP transporter large permease family.</text>
</comment>
<proteinExistence type="inferred from homology"/>
<evidence type="ECO:0000313" key="10">
    <source>
        <dbReference type="Proteomes" id="UP000249299"/>
    </source>
</evidence>
<evidence type="ECO:0000256" key="4">
    <source>
        <dbReference type="ARBA" id="ARBA00022692"/>
    </source>
</evidence>
<comment type="subcellular location">
    <subcellularLocation>
        <location evidence="1 7">Cell inner membrane</location>
        <topology evidence="1 7">Multi-pass membrane protein</topology>
    </subcellularLocation>
</comment>
<evidence type="ECO:0000256" key="3">
    <source>
        <dbReference type="ARBA" id="ARBA00022519"/>
    </source>
</evidence>
<dbReference type="EMBL" id="NPEV01000001">
    <property type="protein sequence ID" value="RAI30177.1"/>
    <property type="molecule type" value="Genomic_DNA"/>
</dbReference>
<comment type="caution">
    <text evidence="9">The sequence shown here is derived from an EMBL/GenBank/DDBJ whole genome shotgun (WGS) entry which is preliminary data.</text>
</comment>
<dbReference type="NCBIfam" id="TIGR00786">
    <property type="entry name" value="dctM"/>
    <property type="match status" value="1"/>
</dbReference>
<gene>
    <name evidence="9" type="ORF">CH339_01230</name>
</gene>
<feature type="transmembrane region" description="Helical" evidence="7">
    <location>
        <begin position="130"/>
        <end position="150"/>
    </location>
</feature>
<feature type="domain" description="TRAP C4-dicarboxylate transport system permease DctM subunit" evidence="8">
    <location>
        <begin position="10"/>
        <end position="415"/>
    </location>
</feature>
<accession>A0A327JVB4</accession>
<reference evidence="9 10" key="1">
    <citation type="submission" date="2017-07" db="EMBL/GenBank/DDBJ databases">
        <title>Draft Genome Sequences of Select Purple Nonsulfur Bacteria.</title>
        <authorList>
            <person name="Lasarre B."/>
            <person name="Mckinlay J.B."/>
        </authorList>
    </citation>
    <scope>NUCLEOTIDE SEQUENCE [LARGE SCALE GENOMIC DNA]</scope>
    <source>
        <strain evidence="9 10">DSM 11290</strain>
    </source>
</reference>
<comment type="function">
    <text evidence="7">Part of the tripartite ATP-independent periplasmic (TRAP) transport system.</text>
</comment>
<feature type="transmembrane region" description="Helical" evidence="7">
    <location>
        <begin position="272"/>
        <end position="293"/>
    </location>
</feature>
<dbReference type="Pfam" id="PF06808">
    <property type="entry name" value="DctM"/>
    <property type="match status" value="1"/>
</dbReference>
<dbReference type="InterPro" id="IPR010656">
    <property type="entry name" value="DctM"/>
</dbReference>
<dbReference type="OrthoDB" id="7374726at2"/>
<keyword evidence="10" id="KW-1185">Reference proteome</keyword>
<keyword evidence="3 7" id="KW-0997">Cell inner membrane</keyword>
<feature type="transmembrane region" description="Helical" evidence="7">
    <location>
        <begin position="170"/>
        <end position="193"/>
    </location>
</feature>
<evidence type="ECO:0000259" key="8">
    <source>
        <dbReference type="Pfam" id="PF06808"/>
    </source>
</evidence>
<dbReference type="PIRSF" id="PIRSF006066">
    <property type="entry name" value="HI0050"/>
    <property type="match status" value="1"/>
</dbReference>
<comment type="subunit">
    <text evidence="7">The complex comprises the extracytoplasmic solute receptor protein and the two transmembrane proteins.</text>
</comment>
<evidence type="ECO:0000256" key="7">
    <source>
        <dbReference type="RuleBase" id="RU369079"/>
    </source>
</evidence>
<keyword evidence="2" id="KW-1003">Cell membrane</keyword>
<evidence type="ECO:0000313" key="9">
    <source>
        <dbReference type="EMBL" id="RAI30177.1"/>
    </source>
</evidence>
<keyword evidence="7" id="KW-0813">Transport</keyword>
<name>A0A327JVB4_9HYPH</name>
<evidence type="ECO:0000256" key="5">
    <source>
        <dbReference type="ARBA" id="ARBA00022989"/>
    </source>
</evidence>
<dbReference type="GO" id="GO:0022857">
    <property type="term" value="F:transmembrane transporter activity"/>
    <property type="evidence" value="ECO:0007669"/>
    <property type="project" value="UniProtKB-UniRule"/>
</dbReference>
<keyword evidence="4 7" id="KW-0812">Transmembrane</keyword>